<protein>
    <submittedName>
        <fullName evidence="1">Uncharacterized protein</fullName>
    </submittedName>
</protein>
<sequence>MDFEVLAGQYDDGHEINVKYSDVFATLDDAIEAHDKVSDYPWAYIQYKGRTLDVWAKGNDPLNR</sequence>
<gene>
    <name evidence="1" type="ORF">FCL42_14720</name>
</gene>
<accession>A0A4U1BN78</accession>
<keyword evidence="2" id="KW-1185">Reference proteome</keyword>
<evidence type="ECO:0000313" key="2">
    <source>
        <dbReference type="Proteomes" id="UP000305675"/>
    </source>
</evidence>
<dbReference type="EMBL" id="SWCJ01000012">
    <property type="protein sequence ID" value="TKB53319.1"/>
    <property type="molecule type" value="Genomic_DNA"/>
</dbReference>
<dbReference type="Proteomes" id="UP000305675">
    <property type="component" value="Unassembled WGS sequence"/>
</dbReference>
<dbReference type="AlphaFoldDB" id="A0A4U1BN78"/>
<proteinExistence type="predicted"/>
<evidence type="ECO:0000313" key="1">
    <source>
        <dbReference type="EMBL" id="TKB53319.1"/>
    </source>
</evidence>
<comment type="caution">
    <text evidence="1">The sequence shown here is derived from an EMBL/GenBank/DDBJ whole genome shotgun (WGS) entry which is preliminary data.</text>
</comment>
<organism evidence="1 2">
    <name type="scientific">Ferrimonas aestuarii</name>
    <dbReference type="NCBI Taxonomy" id="2569539"/>
    <lineage>
        <taxon>Bacteria</taxon>
        <taxon>Pseudomonadati</taxon>
        <taxon>Pseudomonadota</taxon>
        <taxon>Gammaproteobacteria</taxon>
        <taxon>Alteromonadales</taxon>
        <taxon>Ferrimonadaceae</taxon>
        <taxon>Ferrimonas</taxon>
    </lineage>
</organism>
<dbReference type="RefSeq" id="WP_136864187.1">
    <property type="nucleotide sequence ID" value="NZ_SWCJ01000012.1"/>
</dbReference>
<name>A0A4U1BN78_9GAMM</name>
<reference evidence="1 2" key="1">
    <citation type="submission" date="2019-04" db="EMBL/GenBank/DDBJ databases">
        <authorList>
            <person name="Hwang J.C."/>
        </authorList>
    </citation>
    <scope>NUCLEOTIDE SEQUENCE [LARGE SCALE GENOMIC DNA]</scope>
    <source>
        <strain evidence="1 2">IMCC35002</strain>
    </source>
</reference>